<evidence type="ECO:0000313" key="2">
    <source>
        <dbReference type="Proteomes" id="UP000682782"/>
    </source>
</evidence>
<accession>A0AC61MXP5</accession>
<gene>
    <name evidence="1" type="ORF">JYE49_11565</name>
</gene>
<dbReference type="EMBL" id="CP068393">
    <property type="protein sequence ID" value="QUC66493.1"/>
    <property type="molecule type" value="Genomic_DNA"/>
</dbReference>
<sequence>MSAKSWYRHLGLFAAMVLIAALFCFTAAAAEPAADITSSCKFNAASGRKSFNACKDRNYKTYWKTSNGDKGYVEVTVPDGQSASGVMVQWYEHPHAWGVQVKDESGSWTDAGHTEGNYLAEYLPLPEGTTVFRVGNAPGERRHFNMAELRIYGPGETPPEAQQWQPCAEKADLMLLVAHQDDEVLWFGGTLPRYAGEEKKICQVCMMVPSMPYRRLELLDCLWTCGVRNYPAYGSFKDAFSYSLSKQYKHWSKNHVYEVVTEWIRRFQPDVLLAHDLQGEYGHGAHRVCGDAAMHCVEYAANESKFPKSAKKYGTWDTPKCYLHLWKENVIDMDWRQPLEAFGGKTSFEVAEDGFRCHISQQTTDYHVEDWGPWDNSLFGLYRTTVGPDEAKNDFFENIGN</sequence>
<evidence type="ECO:0000313" key="1">
    <source>
        <dbReference type="EMBL" id="QUC66493.1"/>
    </source>
</evidence>
<keyword evidence="2" id="KW-1185">Reference proteome</keyword>
<reference evidence="1" key="1">
    <citation type="submission" date="2021-01" db="EMBL/GenBank/DDBJ databases">
        <title>Complete genome sequence of Clostridiales bacterium R-7.</title>
        <authorList>
            <person name="Mahoney-Kurpe S.C."/>
            <person name="Palevich N."/>
            <person name="Koike S."/>
            <person name="Moon C.D."/>
            <person name="Attwood G.T."/>
        </authorList>
    </citation>
    <scope>NUCLEOTIDE SEQUENCE</scope>
    <source>
        <strain evidence="1">R-7</strain>
    </source>
</reference>
<organism evidence="1 2">
    <name type="scientific">Aristaeella hokkaidonensis</name>
    <dbReference type="NCBI Taxonomy" id="3046382"/>
    <lineage>
        <taxon>Bacteria</taxon>
        <taxon>Bacillati</taxon>
        <taxon>Bacillota</taxon>
        <taxon>Clostridia</taxon>
        <taxon>Eubacteriales</taxon>
        <taxon>Aristaeellaceae</taxon>
        <taxon>Aristaeella</taxon>
    </lineage>
</organism>
<proteinExistence type="predicted"/>
<dbReference type="Proteomes" id="UP000682782">
    <property type="component" value="Chromosome"/>
</dbReference>
<protein>
    <submittedName>
        <fullName evidence="1">PIG-L family deacetylase</fullName>
    </submittedName>
</protein>
<name>A0AC61MXP5_9FIRM</name>